<organism evidence="1 2">
    <name type="scientific">Haladaptatus pallidirubidus</name>
    <dbReference type="NCBI Taxonomy" id="1008152"/>
    <lineage>
        <taxon>Archaea</taxon>
        <taxon>Methanobacteriati</taxon>
        <taxon>Methanobacteriota</taxon>
        <taxon>Stenosarchaea group</taxon>
        <taxon>Halobacteria</taxon>
        <taxon>Halobacteriales</taxon>
        <taxon>Haladaptataceae</taxon>
        <taxon>Haladaptatus</taxon>
    </lineage>
</organism>
<dbReference type="GeneID" id="68615258"/>
<name>A0AAV3UC29_9EURY</name>
<evidence type="ECO:0000313" key="2">
    <source>
        <dbReference type="Proteomes" id="UP001501729"/>
    </source>
</evidence>
<comment type="caution">
    <text evidence="1">The sequence shown here is derived from an EMBL/GenBank/DDBJ whole genome shotgun (WGS) entry which is preliminary data.</text>
</comment>
<protein>
    <submittedName>
        <fullName evidence="1">Uncharacterized protein</fullName>
    </submittedName>
</protein>
<reference evidence="1 2" key="1">
    <citation type="journal article" date="2019" name="Int. J. Syst. Evol. Microbiol.">
        <title>The Global Catalogue of Microorganisms (GCM) 10K type strain sequencing project: providing services to taxonomists for standard genome sequencing and annotation.</title>
        <authorList>
            <consortium name="The Broad Institute Genomics Platform"/>
            <consortium name="The Broad Institute Genome Sequencing Center for Infectious Disease"/>
            <person name="Wu L."/>
            <person name="Ma J."/>
        </authorList>
    </citation>
    <scope>NUCLEOTIDE SEQUENCE [LARGE SCALE GENOMIC DNA]</scope>
    <source>
        <strain evidence="1 2">JCM 17504</strain>
    </source>
</reference>
<gene>
    <name evidence="1" type="ORF">GCM10025751_05680</name>
</gene>
<sequence>MARASTDPATEKYELLTTKQKERDGNTETATVQHVYVSKTQVVLTLAFEWTTETCANSNR</sequence>
<evidence type="ECO:0000313" key="1">
    <source>
        <dbReference type="EMBL" id="GAA5042384.1"/>
    </source>
</evidence>
<accession>A0AAV3UC29</accession>
<dbReference type="Proteomes" id="UP001501729">
    <property type="component" value="Unassembled WGS sequence"/>
</dbReference>
<proteinExistence type="predicted"/>
<dbReference type="RefSeq" id="WP_227775367.1">
    <property type="nucleotide sequence ID" value="NZ_BAABKX010000001.1"/>
</dbReference>
<dbReference type="AlphaFoldDB" id="A0AAV3UC29"/>
<dbReference type="EMBL" id="BAABKX010000001">
    <property type="protein sequence ID" value="GAA5042384.1"/>
    <property type="molecule type" value="Genomic_DNA"/>
</dbReference>
<keyword evidence="2" id="KW-1185">Reference proteome</keyword>